<reference evidence="4" key="1">
    <citation type="journal article" date="2019" name="Int. J. Syst. Evol. Microbiol.">
        <title>The Global Catalogue of Microorganisms (GCM) 10K type strain sequencing project: providing services to taxonomists for standard genome sequencing and annotation.</title>
        <authorList>
            <consortium name="The Broad Institute Genomics Platform"/>
            <consortium name="The Broad Institute Genome Sequencing Center for Infectious Disease"/>
            <person name="Wu L."/>
            <person name="Ma J."/>
        </authorList>
    </citation>
    <scope>NUCLEOTIDE SEQUENCE [LARGE SCALE GENOMIC DNA]</scope>
    <source>
        <strain evidence="4">CCUG 30340</strain>
    </source>
</reference>
<evidence type="ECO:0000256" key="2">
    <source>
        <dbReference type="SAM" id="SignalP"/>
    </source>
</evidence>
<organism evidence="3 4">
    <name type="scientific">Dokdonella ginsengisoli</name>
    <dbReference type="NCBI Taxonomy" id="363846"/>
    <lineage>
        <taxon>Bacteria</taxon>
        <taxon>Pseudomonadati</taxon>
        <taxon>Pseudomonadota</taxon>
        <taxon>Gammaproteobacteria</taxon>
        <taxon>Lysobacterales</taxon>
        <taxon>Rhodanobacteraceae</taxon>
        <taxon>Dokdonella</taxon>
    </lineage>
</organism>
<keyword evidence="2" id="KW-0732">Signal</keyword>
<evidence type="ECO:0000313" key="4">
    <source>
        <dbReference type="Proteomes" id="UP001595886"/>
    </source>
</evidence>
<keyword evidence="1" id="KW-0472">Membrane</keyword>
<protein>
    <recommendedName>
        <fullName evidence="5">IPTL-CTERM protein sorting domain-containing protein</fullName>
    </recommendedName>
</protein>
<feature type="chain" id="PRO_5047421410" description="IPTL-CTERM protein sorting domain-containing protein" evidence="2">
    <location>
        <begin position="25"/>
        <end position="184"/>
    </location>
</feature>
<evidence type="ECO:0000256" key="1">
    <source>
        <dbReference type="SAM" id="Phobius"/>
    </source>
</evidence>
<sequence>MFVRCIAMPLVFAFPTLFAKNAQAFFDPPWVMPENPVAGEAISVGVRGGICDILLGRDGYPQITREGNAIRIAIFGAHYEPGDELCVFPPVWTGTRSIGVFPRGDYTLTVDLVYEDQFTGRPEILNIGVVLFRVNTPPALVSVPVFNPIGAATLIVALTSCVWMLCKRRRLRASLPKHGLCTSE</sequence>
<dbReference type="EMBL" id="JBHSHD010000010">
    <property type="protein sequence ID" value="MFC4821793.1"/>
    <property type="molecule type" value="Genomic_DNA"/>
</dbReference>
<keyword evidence="4" id="KW-1185">Reference proteome</keyword>
<dbReference type="RefSeq" id="WP_380022062.1">
    <property type="nucleotide sequence ID" value="NZ_JBHSHD010000010.1"/>
</dbReference>
<gene>
    <name evidence="3" type="ORF">ACFO6Q_15805</name>
</gene>
<name>A0ABV9QWR8_9GAMM</name>
<keyword evidence="1" id="KW-0812">Transmembrane</keyword>
<dbReference type="Proteomes" id="UP001595886">
    <property type="component" value="Unassembled WGS sequence"/>
</dbReference>
<accession>A0ABV9QWR8</accession>
<feature type="signal peptide" evidence="2">
    <location>
        <begin position="1"/>
        <end position="24"/>
    </location>
</feature>
<keyword evidence="1" id="KW-1133">Transmembrane helix</keyword>
<proteinExistence type="predicted"/>
<evidence type="ECO:0008006" key="5">
    <source>
        <dbReference type="Google" id="ProtNLM"/>
    </source>
</evidence>
<evidence type="ECO:0000313" key="3">
    <source>
        <dbReference type="EMBL" id="MFC4821793.1"/>
    </source>
</evidence>
<feature type="transmembrane region" description="Helical" evidence="1">
    <location>
        <begin position="145"/>
        <end position="166"/>
    </location>
</feature>
<comment type="caution">
    <text evidence="3">The sequence shown here is derived from an EMBL/GenBank/DDBJ whole genome shotgun (WGS) entry which is preliminary data.</text>
</comment>